<dbReference type="InterPro" id="IPR016024">
    <property type="entry name" value="ARM-type_fold"/>
</dbReference>
<dbReference type="GeneID" id="25377778"/>
<evidence type="ECO:0000256" key="4">
    <source>
        <dbReference type="ARBA" id="ARBA00023136"/>
    </source>
</evidence>
<dbReference type="PANTHER" id="PTHR22780">
    <property type="entry name" value="ADAPTIN, ALPHA/GAMMA/EPSILON"/>
    <property type="match status" value="1"/>
</dbReference>
<dbReference type="RefSeq" id="XP_013349756.1">
    <property type="nucleotide sequence ID" value="XM_013494302.1"/>
</dbReference>
<name>U6JUH7_9EIME</name>
<accession>U6JUH7</accession>
<dbReference type="SUPFAM" id="SSF48371">
    <property type="entry name" value="ARM repeat"/>
    <property type="match status" value="1"/>
</dbReference>
<evidence type="ECO:0000313" key="6">
    <source>
        <dbReference type="Proteomes" id="UP000030744"/>
    </source>
</evidence>
<protein>
    <submittedName>
        <fullName evidence="5">Adaptin N terminal region domain-containing protein, putative</fullName>
    </submittedName>
</protein>
<dbReference type="Proteomes" id="UP000030744">
    <property type="component" value="Unassembled WGS sequence"/>
</dbReference>
<evidence type="ECO:0000313" key="5">
    <source>
        <dbReference type="EMBL" id="CDJ27178.1"/>
    </source>
</evidence>
<keyword evidence="6" id="KW-1185">Reference proteome</keyword>
<organism evidence="5 6">
    <name type="scientific">Eimeria mitis</name>
    <dbReference type="NCBI Taxonomy" id="44415"/>
    <lineage>
        <taxon>Eukaryota</taxon>
        <taxon>Sar</taxon>
        <taxon>Alveolata</taxon>
        <taxon>Apicomplexa</taxon>
        <taxon>Conoidasida</taxon>
        <taxon>Coccidia</taxon>
        <taxon>Eucoccidiorida</taxon>
        <taxon>Eimeriorina</taxon>
        <taxon>Eimeriidae</taxon>
        <taxon>Eimeria</taxon>
    </lineage>
</organism>
<dbReference type="OrthoDB" id="29308at2759"/>
<comment type="subcellular location">
    <subcellularLocation>
        <location evidence="1">Endomembrane system</location>
    </subcellularLocation>
</comment>
<dbReference type="Gene3D" id="1.25.10.10">
    <property type="entry name" value="Leucine-rich Repeat Variant"/>
    <property type="match status" value="1"/>
</dbReference>
<dbReference type="EMBL" id="HG679007">
    <property type="protein sequence ID" value="CDJ27178.1"/>
    <property type="molecule type" value="Genomic_DNA"/>
</dbReference>
<evidence type="ECO:0000256" key="3">
    <source>
        <dbReference type="ARBA" id="ARBA00022927"/>
    </source>
</evidence>
<keyword evidence="3" id="KW-0653">Protein transport</keyword>
<dbReference type="InterPro" id="IPR050840">
    <property type="entry name" value="Adaptor_Complx_Large_Subunit"/>
</dbReference>
<proteinExistence type="predicted"/>
<evidence type="ECO:0000256" key="2">
    <source>
        <dbReference type="ARBA" id="ARBA00022448"/>
    </source>
</evidence>
<keyword evidence="4" id="KW-0472">Membrane</keyword>
<dbReference type="GO" id="GO:0012505">
    <property type="term" value="C:endomembrane system"/>
    <property type="evidence" value="ECO:0007669"/>
    <property type="project" value="UniProtKB-SubCell"/>
</dbReference>
<dbReference type="InterPro" id="IPR011989">
    <property type="entry name" value="ARM-like"/>
</dbReference>
<dbReference type="AlphaFoldDB" id="U6JUH7"/>
<dbReference type="VEuPathDB" id="ToxoDB:EMH_0029430"/>
<dbReference type="GO" id="GO:0015031">
    <property type="term" value="P:protein transport"/>
    <property type="evidence" value="ECO:0007669"/>
    <property type="project" value="UniProtKB-KW"/>
</dbReference>
<gene>
    <name evidence="5" type="ORF">EMH_0029430</name>
</gene>
<dbReference type="GO" id="GO:0005737">
    <property type="term" value="C:cytoplasm"/>
    <property type="evidence" value="ECO:0007669"/>
    <property type="project" value="UniProtKB-ARBA"/>
</dbReference>
<reference evidence="5" key="2">
    <citation type="submission" date="2013-10" db="EMBL/GenBank/DDBJ databases">
        <authorList>
            <person name="Aslett M."/>
        </authorList>
    </citation>
    <scope>NUCLEOTIDE SEQUENCE [LARGE SCALE GENOMIC DNA]</scope>
    <source>
        <strain evidence="5">Houghton</strain>
    </source>
</reference>
<sequence>MNSAGPHVSREFFDLIKFIGEARSKQEEDRIIQNEIVLLKQRMNQPRVSTRKMQEFVTRCIYIELLCEARRKMQEFVIRCIYIELLGHSASFAHIHAGIWPATCFCIETMS</sequence>
<evidence type="ECO:0000256" key="1">
    <source>
        <dbReference type="ARBA" id="ARBA00004308"/>
    </source>
</evidence>
<keyword evidence="2" id="KW-0813">Transport</keyword>
<reference evidence="5" key="1">
    <citation type="submission" date="2013-10" db="EMBL/GenBank/DDBJ databases">
        <title>Genomic analysis of the causative agents of coccidiosis in chickens.</title>
        <authorList>
            <person name="Reid A.J."/>
            <person name="Blake D."/>
            <person name="Billington K."/>
            <person name="Browne H."/>
            <person name="Dunn M."/>
            <person name="Hung S."/>
            <person name="Kawahara F."/>
            <person name="Miranda-Saavedra D."/>
            <person name="Mourier T."/>
            <person name="Nagra H."/>
            <person name="Otto T.D."/>
            <person name="Rawlings N."/>
            <person name="Sanchez A."/>
            <person name="Sanders M."/>
            <person name="Subramaniam C."/>
            <person name="Tay Y."/>
            <person name="Dear P."/>
            <person name="Doerig C."/>
            <person name="Gruber A."/>
            <person name="Parkinson J."/>
            <person name="Shirley M."/>
            <person name="Wan K.L."/>
            <person name="Berriman M."/>
            <person name="Tomley F."/>
            <person name="Pain A."/>
        </authorList>
    </citation>
    <scope>NUCLEOTIDE SEQUENCE [LARGE SCALE GENOMIC DNA]</scope>
    <source>
        <strain evidence="5">Houghton</strain>
    </source>
</reference>